<dbReference type="AlphaFoldDB" id="A0A931D4T9"/>
<dbReference type="Proteomes" id="UP000625033">
    <property type="component" value="Unassembled WGS sequence"/>
</dbReference>
<evidence type="ECO:0000256" key="3">
    <source>
        <dbReference type="ARBA" id="ARBA00023002"/>
    </source>
</evidence>
<dbReference type="InterPro" id="IPR006076">
    <property type="entry name" value="FAD-dep_OxRdtase"/>
</dbReference>
<dbReference type="NCBIfam" id="TIGR02352">
    <property type="entry name" value="thiamin_ThiO"/>
    <property type="match status" value="1"/>
</dbReference>
<proteinExistence type="predicted"/>
<accession>A0A931D4T9</accession>
<comment type="caution">
    <text evidence="7">The sequence shown here is derived from an EMBL/GenBank/DDBJ whole genome shotgun (WGS) entry which is preliminary data.</text>
</comment>
<organism evidence="7 8">
    <name type="scientific">Zhihengliuella flava</name>
    <dbReference type="NCBI Taxonomy" id="1285193"/>
    <lineage>
        <taxon>Bacteria</taxon>
        <taxon>Bacillati</taxon>
        <taxon>Actinomycetota</taxon>
        <taxon>Actinomycetes</taxon>
        <taxon>Micrococcales</taxon>
        <taxon>Micrococcaceae</taxon>
        <taxon>Zhihengliuella</taxon>
    </lineage>
</organism>
<evidence type="ECO:0000313" key="8">
    <source>
        <dbReference type="Proteomes" id="UP000625033"/>
    </source>
</evidence>
<gene>
    <name evidence="7" type="ORF">IW252_001201</name>
</gene>
<dbReference type="InterPro" id="IPR036188">
    <property type="entry name" value="FAD/NAD-bd_sf"/>
</dbReference>
<dbReference type="PANTHER" id="PTHR13847:SF289">
    <property type="entry name" value="GLYCINE OXIDASE"/>
    <property type="match status" value="1"/>
</dbReference>
<dbReference type="EC" id="1.4.3.19" evidence="5"/>
<keyword evidence="2" id="KW-0784">Thiamine biosynthesis</keyword>
<evidence type="ECO:0000259" key="6">
    <source>
        <dbReference type="Pfam" id="PF01266"/>
    </source>
</evidence>
<dbReference type="SUPFAM" id="SSF51905">
    <property type="entry name" value="FAD/NAD(P)-binding domain"/>
    <property type="match status" value="1"/>
</dbReference>
<feature type="domain" description="FAD dependent oxidoreductase" evidence="6">
    <location>
        <begin position="3"/>
        <end position="353"/>
    </location>
</feature>
<comment type="catalytic activity">
    <reaction evidence="4">
        <text>glycine + O2 + H2O = glyoxylate + H2O2 + NH4(+)</text>
        <dbReference type="Rhea" id="RHEA:11532"/>
        <dbReference type="ChEBI" id="CHEBI:15377"/>
        <dbReference type="ChEBI" id="CHEBI:15379"/>
        <dbReference type="ChEBI" id="CHEBI:16240"/>
        <dbReference type="ChEBI" id="CHEBI:28938"/>
        <dbReference type="ChEBI" id="CHEBI:36655"/>
        <dbReference type="ChEBI" id="CHEBI:57305"/>
        <dbReference type="EC" id="1.4.3.19"/>
    </reaction>
</comment>
<evidence type="ECO:0000256" key="5">
    <source>
        <dbReference type="ARBA" id="ARBA00050018"/>
    </source>
</evidence>
<protein>
    <recommendedName>
        <fullName evidence="5">glycine oxidase</fullName>
        <ecNumber evidence="5">1.4.3.19</ecNumber>
    </recommendedName>
</protein>
<dbReference type="GO" id="GO:0050660">
    <property type="term" value="F:flavin adenine dinucleotide binding"/>
    <property type="evidence" value="ECO:0007669"/>
    <property type="project" value="InterPro"/>
</dbReference>
<evidence type="ECO:0000313" key="7">
    <source>
        <dbReference type="EMBL" id="MBG6084434.1"/>
    </source>
</evidence>
<dbReference type="SUPFAM" id="SSF54373">
    <property type="entry name" value="FAD-linked reductases, C-terminal domain"/>
    <property type="match status" value="1"/>
</dbReference>
<keyword evidence="8" id="KW-1185">Reference proteome</keyword>
<keyword evidence="3 7" id="KW-0560">Oxidoreductase</keyword>
<dbReference type="Gene3D" id="3.30.9.10">
    <property type="entry name" value="D-Amino Acid Oxidase, subunit A, domain 2"/>
    <property type="match status" value="1"/>
</dbReference>
<name>A0A931D4T9_9MICC</name>
<evidence type="ECO:0000256" key="4">
    <source>
        <dbReference type="ARBA" id="ARBA00049872"/>
    </source>
</evidence>
<sequence length="403" mass="41396">MPHVVVAGAGIIGLATAAELLPRGWAVTVCDPAPASGASHAAAGMLAPAAEMVWGQNALYPLMIASGRMYPDFLARLGHADGDAADLGHVRNGTLVVGADAADRAALADLTAIQRAAGLPVETATTRQLRRLEPALSPAISGGVLLPEDHHVDPRRLTAALLRHLEAHPRAELIRRGVSALTGTTTDAGRATDGVVLSDGRRLAADQVVLATGLAARELADLPLRPIHGDILRLKLPASNHPLITRTVRALVNGRPVYAVPRGDGIVLGASSREDSGAGVRTESVHELLDSAHRILPGVLDSTLEEATARARPGTPDDVPLIGRRDPGLVVSTGYSRHGILLAPLGARLTADLVAGSPPPSTGHDDAAGPSLLPLTAEANVAALLAAVAPDRFPATVTARSTP</sequence>
<reference evidence="7" key="1">
    <citation type="submission" date="2020-11" db="EMBL/GenBank/DDBJ databases">
        <title>Sequencing the genomes of 1000 actinobacteria strains.</title>
        <authorList>
            <person name="Klenk H.-P."/>
        </authorList>
    </citation>
    <scope>NUCLEOTIDE SEQUENCE</scope>
    <source>
        <strain evidence="7">DSM 26152</strain>
    </source>
</reference>
<dbReference type="EMBL" id="JADOTZ010000001">
    <property type="protein sequence ID" value="MBG6084434.1"/>
    <property type="molecule type" value="Genomic_DNA"/>
</dbReference>
<evidence type="ECO:0000256" key="1">
    <source>
        <dbReference type="ARBA" id="ARBA00004948"/>
    </source>
</evidence>
<dbReference type="GO" id="GO:0005737">
    <property type="term" value="C:cytoplasm"/>
    <property type="evidence" value="ECO:0007669"/>
    <property type="project" value="TreeGrafter"/>
</dbReference>
<comment type="pathway">
    <text evidence="1">Cofactor biosynthesis; thiamine diphosphate biosynthesis.</text>
</comment>
<evidence type="ECO:0000256" key="2">
    <source>
        <dbReference type="ARBA" id="ARBA00022977"/>
    </source>
</evidence>
<dbReference type="Gene3D" id="3.50.50.60">
    <property type="entry name" value="FAD/NAD(P)-binding domain"/>
    <property type="match status" value="1"/>
</dbReference>
<dbReference type="Pfam" id="PF01266">
    <property type="entry name" value="DAO"/>
    <property type="match status" value="1"/>
</dbReference>
<dbReference type="GO" id="GO:0043799">
    <property type="term" value="F:glycine oxidase activity"/>
    <property type="evidence" value="ECO:0007669"/>
    <property type="project" value="UniProtKB-EC"/>
</dbReference>
<dbReference type="GO" id="GO:0009228">
    <property type="term" value="P:thiamine biosynthetic process"/>
    <property type="evidence" value="ECO:0007669"/>
    <property type="project" value="UniProtKB-KW"/>
</dbReference>
<dbReference type="RefSeq" id="WP_196835742.1">
    <property type="nucleotide sequence ID" value="NZ_JADOTZ010000001.1"/>
</dbReference>
<dbReference type="InterPro" id="IPR012727">
    <property type="entry name" value="Gly_oxidase_ThiO"/>
</dbReference>
<dbReference type="PANTHER" id="PTHR13847">
    <property type="entry name" value="SARCOSINE DEHYDROGENASE-RELATED"/>
    <property type="match status" value="1"/>
</dbReference>